<name>A0A2D2Q3D2_PARLV</name>
<accession>A0A2D2Q3D2</accession>
<dbReference type="InterPro" id="IPR052928">
    <property type="entry name" value="Desiccation-related_membrane"/>
</dbReference>
<dbReference type="KEGG" id="slw:BRW62_09450"/>
<dbReference type="AlphaFoldDB" id="A0A2D2Q3D2"/>
<feature type="region of interest" description="Disordered" evidence="1">
    <location>
        <begin position="86"/>
        <end position="107"/>
    </location>
</feature>
<evidence type="ECO:0000256" key="1">
    <source>
        <dbReference type="SAM" id="MobiDB-lite"/>
    </source>
</evidence>
<reference evidence="2 3" key="1">
    <citation type="submission" date="2016-11" db="EMBL/GenBank/DDBJ databases">
        <title>Complete genome sequence of thermophilic cyanobacteria strain Synechococcus sp. PCC6715.</title>
        <authorList>
            <person name="Tang J."/>
            <person name="Daroch M."/>
            <person name="Liang Y."/>
            <person name="Jiang D."/>
            <person name="Shah M."/>
        </authorList>
    </citation>
    <scope>NUCLEOTIDE SEQUENCE [LARGE SCALE GENOMIC DNA]</scope>
    <source>
        <strain evidence="2 3">PCC 6715</strain>
    </source>
</reference>
<protein>
    <submittedName>
        <fullName evidence="2">Gas vesicle protein</fullName>
    </submittedName>
</protein>
<keyword evidence="3" id="KW-1185">Reference proteome</keyword>
<dbReference type="OrthoDB" id="464005at2"/>
<gene>
    <name evidence="2" type="ORF">BRW62_09450</name>
</gene>
<dbReference type="PANTHER" id="PTHR35792">
    <property type="entry name" value="GENERAL STRESS PROTEIN"/>
    <property type="match status" value="1"/>
</dbReference>
<organism evidence="2 3">
    <name type="scientific">Parathermosynechococcus lividus PCC 6715</name>
    <dbReference type="NCBI Taxonomy" id="1917166"/>
    <lineage>
        <taxon>Bacteria</taxon>
        <taxon>Bacillati</taxon>
        <taxon>Cyanobacteriota</taxon>
        <taxon>Cyanophyceae</taxon>
        <taxon>Acaryochloridales</taxon>
        <taxon>Thermosynechococcaceae</taxon>
        <taxon>Parathermosynechococcus</taxon>
    </lineage>
</organism>
<evidence type="ECO:0000313" key="2">
    <source>
        <dbReference type="EMBL" id="ATS18929.1"/>
    </source>
</evidence>
<reference evidence="3" key="2">
    <citation type="journal article" date="2022" name="Front. Microbiol.">
        <title>Comparative Genomic Analysis Revealed Distinct Molecular Components and Organization of CO2-Concentrating Mechanism in Thermophilic Cyanobacteria.</title>
        <authorList>
            <person name="Tang J."/>
            <person name="Zhou H."/>
            <person name="Yao D."/>
            <person name="Riaz S."/>
            <person name="You D."/>
            <person name="Klepacz-Smolka A."/>
            <person name="Daroch M."/>
        </authorList>
    </citation>
    <scope>NUCLEOTIDE SEQUENCE [LARGE SCALE GENOMIC DNA]</scope>
    <source>
        <strain evidence="3">PCC 6715</strain>
    </source>
</reference>
<sequence>MLLGGAIGTVVGLLVAPRSGKETRQLLKKSADALPELLEDISSSFEQHRDRLSETTQERWQATLDRLKEAIAVGIEVTQQQRQAFSREANGMALSDLDEENSGDLRR</sequence>
<dbReference type="Pfam" id="PF12732">
    <property type="entry name" value="YtxH"/>
    <property type="match status" value="1"/>
</dbReference>
<evidence type="ECO:0000313" key="3">
    <source>
        <dbReference type="Proteomes" id="UP000231057"/>
    </source>
</evidence>
<feature type="compositionally biased region" description="Acidic residues" evidence="1">
    <location>
        <begin position="96"/>
        <end position="107"/>
    </location>
</feature>
<dbReference type="Proteomes" id="UP000231057">
    <property type="component" value="Chromosome"/>
</dbReference>
<dbReference type="PANTHER" id="PTHR35792:SF1">
    <property type="entry name" value="SLL0268 PROTEIN"/>
    <property type="match status" value="1"/>
</dbReference>
<dbReference type="InterPro" id="IPR024623">
    <property type="entry name" value="YtxH"/>
</dbReference>
<proteinExistence type="predicted"/>
<dbReference type="EMBL" id="CP018092">
    <property type="protein sequence ID" value="ATS18929.1"/>
    <property type="molecule type" value="Genomic_DNA"/>
</dbReference>